<comment type="similarity">
    <text evidence="1">Belongs to the leucine-binding protein family.</text>
</comment>
<dbReference type="Gene3D" id="3.40.50.2300">
    <property type="match status" value="1"/>
</dbReference>
<evidence type="ECO:0000256" key="1">
    <source>
        <dbReference type="ARBA" id="ARBA00010062"/>
    </source>
</evidence>
<dbReference type="PANTHER" id="PTHR30483">
    <property type="entry name" value="LEUCINE-SPECIFIC-BINDING PROTEIN"/>
    <property type="match status" value="1"/>
</dbReference>
<accession>A0ABW9QVH6</accession>
<keyword evidence="5" id="KW-1185">Reference proteome</keyword>
<dbReference type="Proteomes" id="UP000437736">
    <property type="component" value="Unassembled WGS sequence"/>
</dbReference>
<proteinExistence type="inferred from homology"/>
<name>A0ABW9QVH6_9ACTN</name>
<dbReference type="EMBL" id="WJHE01000637">
    <property type="protein sequence ID" value="MST33560.1"/>
    <property type="molecule type" value="Genomic_DNA"/>
</dbReference>
<organism evidence="4 5">
    <name type="scientific">Acidiferrimicrobium australe</name>
    <dbReference type="NCBI Taxonomy" id="2664430"/>
    <lineage>
        <taxon>Bacteria</taxon>
        <taxon>Bacillati</taxon>
        <taxon>Actinomycetota</taxon>
        <taxon>Acidimicrobiia</taxon>
        <taxon>Acidimicrobiales</taxon>
        <taxon>Acidimicrobiaceae</taxon>
        <taxon>Acidiferrimicrobium</taxon>
    </lineage>
</organism>
<keyword evidence="2" id="KW-0732">Signal</keyword>
<dbReference type="InterPro" id="IPR028082">
    <property type="entry name" value="Peripla_BP_I"/>
</dbReference>
<protein>
    <submittedName>
        <fullName evidence="4">ABC transporter substrate-binding protein</fullName>
    </submittedName>
</protein>
<sequence>MQHAVCGHPGGCHQREGHVVKAARLKTAAIVGAAAMALGACGSSGTATSGGGSGGSGGAALTVAGVIAITGASDFEGQNQAGGILPAIYAINQAGGVLGHKLVYKGVDTRADPADALPAVQQMLATTHNLVMVAGPGSNSAPTIVPVLNAAKVPMTAVAGESAFDRTTAQYFWRLFPPDAANG</sequence>
<evidence type="ECO:0000259" key="3">
    <source>
        <dbReference type="Pfam" id="PF13458"/>
    </source>
</evidence>
<dbReference type="SUPFAM" id="SSF53822">
    <property type="entry name" value="Periplasmic binding protein-like I"/>
    <property type="match status" value="1"/>
</dbReference>
<evidence type="ECO:0000313" key="4">
    <source>
        <dbReference type="EMBL" id="MST33560.1"/>
    </source>
</evidence>
<feature type="domain" description="Leucine-binding protein" evidence="3">
    <location>
        <begin position="62"/>
        <end position="177"/>
    </location>
</feature>
<evidence type="ECO:0000256" key="2">
    <source>
        <dbReference type="ARBA" id="ARBA00022729"/>
    </source>
</evidence>
<dbReference type="InterPro" id="IPR051010">
    <property type="entry name" value="BCAA_transport"/>
</dbReference>
<feature type="non-terminal residue" evidence="4">
    <location>
        <position position="183"/>
    </location>
</feature>
<gene>
    <name evidence="4" type="ORF">GHK86_12620</name>
</gene>
<comment type="caution">
    <text evidence="4">The sequence shown here is derived from an EMBL/GenBank/DDBJ whole genome shotgun (WGS) entry which is preliminary data.</text>
</comment>
<dbReference type="InterPro" id="IPR028081">
    <property type="entry name" value="Leu-bd"/>
</dbReference>
<dbReference type="CDD" id="cd06268">
    <property type="entry name" value="PBP1_ABC_transporter_LIVBP-like"/>
    <property type="match status" value="1"/>
</dbReference>
<dbReference type="Pfam" id="PF13458">
    <property type="entry name" value="Peripla_BP_6"/>
    <property type="match status" value="1"/>
</dbReference>
<dbReference type="PANTHER" id="PTHR30483:SF6">
    <property type="entry name" value="PERIPLASMIC BINDING PROTEIN OF ABC TRANSPORTER FOR NATURAL AMINO ACIDS"/>
    <property type="match status" value="1"/>
</dbReference>
<evidence type="ECO:0000313" key="5">
    <source>
        <dbReference type="Proteomes" id="UP000437736"/>
    </source>
</evidence>
<reference evidence="4 5" key="1">
    <citation type="submission" date="2019-11" db="EMBL/GenBank/DDBJ databases">
        <title>Acidiferrimicrobium australis gen. nov., sp. nov., an acidophilic and obligately heterotrophic, member of the Actinobacteria that catalyses dissimilatory oxido- reduction of iron isolated from metal-rich acidic water in Chile.</title>
        <authorList>
            <person name="Gonzalez D."/>
            <person name="Huber K."/>
            <person name="Hedrich S."/>
            <person name="Rojas-Villalobos C."/>
            <person name="Quatrini R."/>
            <person name="Dinamarca M.A."/>
            <person name="Schwarz A."/>
            <person name="Canales C."/>
            <person name="Nancucheo I."/>
        </authorList>
    </citation>
    <scope>NUCLEOTIDE SEQUENCE [LARGE SCALE GENOMIC DNA]</scope>
    <source>
        <strain evidence="4 5">USS-CCA1</strain>
    </source>
</reference>